<accession>A0AAD8JGA3</accession>
<organism evidence="1 2">
    <name type="scientific">Heracleum sosnowskyi</name>
    <dbReference type="NCBI Taxonomy" id="360622"/>
    <lineage>
        <taxon>Eukaryota</taxon>
        <taxon>Viridiplantae</taxon>
        <taxon>Streptophyta</taxon>
        <taxon>Embryophyta</taxon>
        <taxon>Tracheophyta</taxon>
        <taxon>Spermatophyta</taxon>
        <taxon>Magnoliopsida</taxon>
        <taxon>eudicotyledons</taxon>
        <taxon>Gunneridae</taxon>
        <taxon>Pentapetalae</taxon>
        <taxon>asterids</taxon>
        <taxon>campanulids</taxon>
        <taxon>Apiales</taxon>
        <taxon>Apiaceae</taxon>
        <taxon>Apioideae</taxon>
        <taxon>apioid superclade</taxon>
        <taxon>Tordylieae</taxon>
        <taxon>Tordyliinae</taxon>
        <taxon>Heracleum</taxon>
    </lineage>
</organism>
<dbReference type="EMBL" id="JAUIZM010000001">
    <property type="protein sequence ID" value="KAK1402056.1"/>
    <property type="molecule type" value="Genomic_DNA"/>
</dbReference>
<gene>
    <name evidence="1" type="ORF">POM88_001661</name>
</gene>
<evidence type="ECO:0000313" key="2">
    <source>
        <dbReference type="Proteomes" id="UP001237642"/>
    </source>
</evidence>
<keyword evidence="2" id="KW-1185">Reference proteome</keyword>
<protein>
    <submittedName>
        <fullName evidence="1">Uncharacterized protein</fullName>
    </submittedName>
</protein>
<reference evidence="1" key="2">
    <citation type="submission" date="2023-05" db="EMBL/GenBank/DDBJ databases">
        <authorList>
            <person name="Schelkunov M.I."/>
        </authorList>
    </citation>
    <scope>NUCLEOTIDE SEQUENCE</scope>
    <source>
        <strain evidence="1">Hsosn_3</strain>
        <tissue evidence="1">Leaf</tissue>
    </source>
</reference>
<proteinExistence type="predicted"/>
<evidence type="ECO:0000313" key="1">
    <source>
        <dbReference type="EMBL" id="KAK1402056.1"/>
    </source>
</evidence>
<comment type="caution">
    <text evidence="1">The sequence shown here is derived from an EMBL/GenBank/DDBJ whole genome shotgun (WGS) entry which is preliminary data.</text>
</comment>
<sequence length="218" mass="24577">MEEYIVIRWKRYLFCTLVLVLEAEEVISAEFSFLSCSLIFVEHYIIAMLTLRHSANLFAELWLVGSDMPSCRFKSSKSPTSTHNISLVAIDLQSSKFAKTGKGKHDIPSFTEVSKSEPLPWPSDKFELCSTLCTRAQLILTDCVNLVEIDKSINTAGLVLSDLKNCNLLKRHPKDFMHAKASGNANHFRNSGYRTKDKLIMLSPACYGIPEGDEYMTI</sequence>
<dbReference type="Proteomes" id="UP001237642">
    <property type="component" value="Unassembled WGS sequence"/>
</dbReference>
<reference evidence="1" key="1">
    <citation type="submission" date="2023-02" db="EMBL/GenBank/DDBJ databases">
        <title>Genome of toxic invasive species Heracleum sosnowskyi carries increased number of genes despite the absence of recent whole-genome duplications.</title>
        <authorList>
            <person name="Schelkunov M."/>
            <person name="Shtratnikova V."/>
            <person name="Makarenko M."/>
            <person name="Klepikova A."/>
            <person name="Omelchenko D."/>
            <person name="Novikova G."/>
            <person name="Obukhova E."/>
            <person name="Bogdanov V."/>
            <person name="Penin A."/>
            <person name="Logacheva M."/>
        </authorList>
    </citation>
    <scope>NUCLEOTIDE SEQUENCE</scope>
    <source>
        <strain evidence="1">Hsosn_3</strain>
        <tissue evidence="1">Leaf</tissue>
    </source>
</reference>
<name>A0AAD8JGA3_9APIA</name>
<dbReference type="AlphaFoldDB" id="A0AAD8JGA3"/>